<dbReference type="EMBL" id="VSSQ01101951">
    <property type="protein sequence ID" value="MPN43512.1"/>
    <property type="molecule type" value="Genomic_DNA"/>
</dbReference>
<evidence type="ECO:0000313" key="1">
    <source>
        <dbReference type="EMBL" id="MPN43512.1"/>
    </source>
</evidence>
<reference evidence="1" key="1">
    <citation type="submission" date="2019-08" db="EMBL/GenBank/DDBJ databases">
        <authorList>
            <person name="Kucharzyk K."/>
            <person name="Murdoch R.W."/>
            <person name="Higgins S."/>
            <person name="Loffler F."/>
        </authorList>
    </citation>
    <scope>NUCLEOTIDE SEQUENCE</scope>
</reference>
<organism evidence="1">
    <name type="scientific">bioreactor metagenome</name>
    <dbReference type="NCBI Taxonomy" id="1076179"/>
    <lineage>
        <taxon>unclassified sequences</taxon>
        <taxon>metagenomes</taxon>
        <taxon>ecological metagenomes</taxon>
    </lineage>
</organism>
<gene>
    <name evidence="1" type="ORF">SDC9_191072</name>
</gene>
<comment type="caution">
    <text evidence="1">The sequence shown here is derived from an EMBL/GenBank/DDBJ whole genome shotgun (WGS) entry which is preliminary data.</text>
</comment>
<sequence length="91" mass="9477">MAFPGGPPAAGIHLDQPKHVGLKVVDQIEDLAEMDRTGPQVTVDGQQSSCLAAGAAGAVSDVVNQQTHPEKFLYFASTRSARSTFPNGALT</sequence>
<protein>
    <submittedName>
        <fullName evidence="1">Uncharacterized protein</fullName>
    </submittedName>
</protein>
<name>A0A645HYE0_9ZZZZ</name>
<proteinExistence type="predicted"/>
<accession>A0A645HYE0</accession>
<dbReference type="AlphaFoldDB" id="A0A645HYE0"/>